<proteinExistence type="predicted"/>
<dbReference type="AlphaFoldDB" id="A0AAU9N152"/>
<keyword evidence="3" id="KW-1185">Reference proteome</keyword>
<dbReference type="PANTHER" id="PTHR34222:SF43">
    <property type="entry name" value="RETROTRANSPOSON GAG DOMAIN-CONTAINING PROTEIN"/>
    <property type="match status" value="1"/>
</dbReference>
<dbReference type="CDD" id="cd09272">
    <property type="entry name" value="RNase_HI_RT_Ty1"/>
    <property type="match status" value="1"/>
</dbReference>
<accession>A0AAU9N152</accession>
<feature type="region of interest" description="Disordered" evidence="1">
    <location>
        <begin position="318"/>
        <end position="352"/>
    </location>
</feature>
<evidence type="ECO:0000313" key="2">
    <source>
        <dbReference type="EMBL" id="CAH1427920.1"/>
    </source>
</evidence>
<sequence>MSEDGSSSHRTGITSDDLTQILTNLLKSQTPNPSKQSLSDNLKISITLNSQNYALWARMIRVAIGGKSKSLLNHLSSNPPDATHESYEQWEQNDLVVFSWLIQNIEPSLASNLTEFPTAKSLWDALVVTYSSGKDKLQLFDLHVKGNEIKQKGIPLEDLWIVLQGIWGEIERRDPNPMKCSVDITTYNRIRGEQKLFQFLNALDHRYDPIKREILRCDPLPSSEGAYATVRKETAHQKIIGAASETTIEQGVAAGLAVTGEGESEGAGFISKGQRRPFTQSASQKQDKSHLKCEHCKKTRHTKEQCFKLVGYPEWWNEGSKRGDVTATNNRGGSSSNSATVTKSSGENTGFGGLMAETKEFFYKSQLSSQGEMETEDSLSWLKQVPSSEEVNHSTNDESLPNIVPSIDISVNNQHPPNLMFEVSNSDTESSSHDETPNPLPAPNHDETATGSTDAKSTTGYYTKVWGNIVTWRSKKQTVVARSSAEAEYRAISQGICELIWIKKATGRS</sequence>
<dbReference type="PANTHER" id="PTHR34222">
    <property type="entry name" value="GAG_PRE-INTEGRS DOMAIN-CONTAINING PROTEIN"/>
    <property type="match status" value="1"/>
</dbReference>
<feature type="region of interest" description="Disordered" evidence="1">
    <location>
        <begin position="374"/>
        <end position="457"/>
    </location>
</feature>
<gene>
    <name evidence="2" type="ORF">LVIROSA_LOCUS14887</name>
</gene>
<name>A0AAU9N152_9ASTR</name>
<comment type="caution">
    <text evidence="2">The sequence shown here is derived from an EMBL/GenBank/DDBJ whole genome shotgun (WGS) entry which is preliminary data.</text>
</comment>
<dbReference type="EMBL" id="CAKMRJ010002223">
    <property type="protein sequence ID" value="CAH1427920.1"/>
    <property type="molecule type" value="Genomic_DNA"/>
</dbReference>
<evidence type="ECO:0000313" key="3">
    <source>
        <dbReference type="Proteomes" id="UP001157418"/>
    </source>
</evidence>
<evidence type="ECO:0008006" key="4">
    <source>
        <dbReference type="Google" id="ProtNLM"/>
    </source>
</evidence>
<evidence type="ECO:0000256" key="1">
    <source>
        <dbReference type="SAM" id="MobiDB-lite"/>
    </source>
</evidence>
<reference evidence="2 3" key="1">
    <citation type="submission" date="2022-01" db="EMBL/GenBank/DDBJ databases">
        <authorList>
            <person name="Xiong W."/>
            <person name="Schranz E."/>
        </authorList>
    </citation>
    <scope>NUCLEOTIDE SEQUENCE [LARGE SCALE GENOMIC DNA]</scope>
</reference>
<feature type="compositionally biased region" description="Low complexity" evidence="1">
    <location>
        <begin position="334"/>
        <end position="345"/>
    </location>
</feature>
<organism evidence="2 3">
    <name type="scientific">Lactuca virosa</name>
    <dbReference type="NCBI Taxonomy" id="75947"/>
    <lineage>
        <taxon>Eukaryota</taxon>
        <taxon>Viridiplantae</taxon>
        <taxon>Streptophyta</taxon>
        <taxon>Embryophyta</taxon>
        <taxon>Tracheophyta</taxon>
        <taxon>Spermatophyta</taxon>
        <taxon>Magnoliopsida</taxon>
        <taxon>eudicotyledons</taxon>
        <taxon>Gunneridae</taxon>
        <taxon>Pentapetalae</taxon>
        <taxon>asterids</taxon>
        <taxon>campanulids</taxon>
        <taxon>Asterales</taxon>
        <taxon>Asteraceae</taxon>
        <taxon>Cichorioideae</taxon>
        <taxon>Cichorieae</taxon>
        <taxon>Lactucinae</taxon>
        <taxon>Lactuca</taxon>
    </lineage>
</organism>
<protein>
    <recommendedName>
        <fullName evidence="4">Retrotransposon Copia-like N-terminal domain-containing protein</fullName>
    </recommendedName>
</protein>
<dbReference type="Proteomes" id="UP001157418">
    <property type="component" value="Unassembled WGS sequence"/>
</dbReference>
<feature type="region of interest" description="Disordered" evidence="1">
    <location>
        <begin position="265"/>
        <end position="287"/>
    </location>
</feature>